<name>A0A655DQF1_SALET</name>
<dbReference type="Proteomes" id="UP000039541">
    <property type="component" value="Unassembled WGS sequence"/>
</dbReference>
<dbReference type="EMBL" id="CQPC01000055">
    <property type="protein sequence ID" value="CNU78063.1"/>
    <property type="molecule type" value="Genomic_DNA"/>
</dbReference>
<dbReference type="AlphaFoldDB" id="A0A655DQF1"/>
<evidence type="ECO:0000313" key="1">
    <source>
        <dbReference type="EMBL" id="CNU78063.1"/>
    </source>
</evidence>
<evidence type="ECO:0000313" key="2">
    <source>
        <dbReference type="Proteomes" id="UP000039541"/>
    </source>
</evidence>
<proteinExistence type="predicted"/>
<accession>A0A655DQF1</accession>
<protein>
    <submittedName>
        <fullName evidence="1">Uncharacterized protein</fullName>
    </submittedName>
</protein>
<gene>
    <name evidence="1" type="ORF">ERS008202_03518</name>
</gene>
<reference evidence="1 2" key="1">
    <citation type="submission" date="2015-03" db="EMBL/GenBank/DDBJ databases">
        <authorList>
            <consortium name="Pathogen Informatics"/>
        </authorList>
    </citation>
    <scope>NUCLEOTIDE SEQUENCE [LARGE SCALE GENOMIC DNA]</scope>
    <source>
        <strain evidence="1 2">3476</strain>
    </source>
</reference>
<organism evidence="1 2">
    <name type="scientific">Salmonella enterica subsp. enterica serovar Bovismorbificans</name>
    <dbReference type="NCBI Taxonomy" id="58097"/>
    <lineage>
        <taxon>Bacteria</taxon>
        <taxon>Pseudomonadati</taxon>
        <taxon>Pseudomonadota</taxon>
        <taxon>Gammaproteobacteria</taxon>
        <taxon>Enterobacterales</taxon>
        <taxon>Enterobacteriaceae</taxon>
        <taxon>Salmonella</taxon>
    </lineage>
</organism>
<sequence length="30" mass="3508">MRPTFDNFSQSKSLLARVALHLLRPCIVFF</sequence>